<accession>A0A0A2G736</accession>
<dbReference type="EMBL" id="JQZW01000008">
    <property type="protein sequence ID" value="KGN98242.1"/>
    <property type="molecule type" value="Genomic_DNA"/>
</dbReference>
<keyword evidence="3" id="KW-1185">Reference proteome</keyword>
<protein>
    <recommendedName>
        <fullName evidence="1">Type 9 secretion system plug protein N-terminal domain-containing protein</fullName>
    </recommendedName>
</protein>
<dbReference type="STRING" id="266762.HQ36_04910"/>
<dbReference type="InterPro" id="IPR031345">
    <property type="entry name" value="T9SS_Plug_N"/>
</dbReference>
<dbReference type="OrthoDB" id="1522602at2"/>
<evidence type="ECO:0000313" key="3">
    <source>
        <dbReference type="Proteomes" id="UP000030134"/>
    </source>
</evidence>
<comment type="caution">
    <text evidence="2">The sequence shown here is derived from an EMBL/GenBank/DDBJ whole genome shotgun (WGS) entry which is preliminary data.</text>
</comment>
<sequence>MKQHYHWLVTLWIALFTLFGKSEASPIFPTRLLNGSVAGLTVSISGVASWRPFPYYTPSEGEALIIEFDILGGELLPMQYTLKHYTAEWKESDLAPSEYIKGFFSGEITESQLSEATKVPYRHYTLRLDNSSPLQPLLSGNYLLRIYRADESADTPYIEVAFALLEPLVQVDAEVTPITQKDSYATTQQVNLSVKAEQLRVIHPSQELTIVMAQNCRHDNAVILSQPSSMSGSLYQYDYSQGAVFEAGNEYYAYEILNDNIPGMGINRLITEPNTTQLLLHPQSQRKNTSYLLNPDADGEYVIRSIETGGASEVNTDYYEALFSYYMPPLPEGENLYLFGEAFDALPLEERKLTYNREEGVYMGKVLLKGGYVSYTYLSSSDGVSFSGEHTEGNFYPTTNRYTCFVYFRPQGGRYDRLVGVDLIHTHN</sequence>
<dbReference type="Proteomes" id="UP000030134">
    <property type="component" value="Unassembled WGS sequence"/>
</dbReference>
<feature type="domain" description="Type 9 secretion system plug protein N-terminal" evidence="1">
    <location>
        <begin position="41"/>
        <end position="162"/>
    </location>
</feature>
<dbReference type="eggNOG" id="ENOG502Z7QJ">
    <property type="taxonomic scope" value="Bacteria"/>
</dbReference>
<reference evidence="2 3" key="1">
    <citation type="submission" date="2014-08" db="EMBL/GenBank/DDBJ databases">
        <title>Porphyromonas gingivicanis strain:COT-022_OH1391 Genome sequencing.</title>
        <authorList>
            <person name="Wallis C."/>
            <person name="Deusch O."/>
            <person name="O'Flynn C."/>
            <person name="Davis I."/>
            <person name="Jospin G."/>
            <person name="Darling A.E."/>
            <person name="Coil D.A."/>
            <person name="Alexiev A."/>
            <person name="Horsfall A."/>
            <person name="Kirkwood N."/>
            <person name="Harris S."/>
            <person name="Eisen J.A."/>
        </authorList>
    </citation>
    <scope>NUCLEOTIDE SEQUENCE [LARGE SCALE GENOMIC DNA]</scope>
    <source>
        <strain evidence="3">COT-022 OH1391</strain>
    </source>
</reference>
<organism evidence="2 3">
    <name type="scientific">Porphyromonas gingivicanis</name>
    <dbReference type="NCBI Taxonomy" id="266762"/>
    <lineage>
        <taxon>Bacteria</taxon>
        <taxon>Pseudomonadati</taxon>
        <taxon>Bacteroidota</taxon>
        <taxon>Bacteroidia</taxon>
        <taxon>Bacteroidales</taxon>
        <taxon>Porphyromonadaceae</taxon>
        <taxon>Porphyromonas</taxon>
    </lineage>
</organism>
<dbReference type="RefSeq" id="WP_036883817.1">
    <property type="nucleotide sequence ID" value="NZ_JQZW01000008.1"/>
</dbReference>
<evidence type="ECO:0000313" key="2">
    <source>
        <dbReference type="EMBL" id="KGN98242.1"/>
    </source>
</evidence>
<evidence type="ECO:0000259" key="1">
    <source>
        <dbReference type="Pfam" id="PF17116"/>
    </source>
</evidence>
<dbReference type="AlphaFoldDB" id="A0A0A2G736"/>
<gene>
    <name evidence="2" type="ORF">HQ36_04910</name>
</gene>
<proteinExistence type="predicted"/>
<name>A0A0A2G736_9PORP</name>
<dbReference type="Pfam" id="PF17116">
    <property type="entry name" value="T9SS_plug_1st"/>
    <property type="match status" value="1"/>
</dbReference>